<evidence type="ECO:0000313" key="4">
    <source>
        <dbReference type="Proteomes" id="UP001240984"/>
    </source>
</evidence>
<dbReference type="EMBL" id="JAUSRA010000001">
    <property type="protein sequence ID" value="MDP9797348.1"/>
    <property type="molecule type" value="Genomic_DNA"/>
</dbReference>
<gene>
    <name evidence="3" type="ORF">J2S43_005860</name>
</gene>
<dbReference type="InterPro" id="IPR011990">
    <property type="entry name" value="TPR-like_helical_dom_sf"/>
</dbReference>
<dbReference type="Pfam" id="PF00931">
    <property type="entry name" value="NB-ARC"/>
    <property type="match status" value="1"/>
</dbReference>
<evidence type="ECO:0000259" key="2">
    <source>
        <dbReference type="Pfam" id="PF25000"/>
    </source>
</evidence>
<sequence length="947" mass="104395">MAHGDSGPGGSDGPRAELVAELQSLYRAAGRPAYRRVSAAIGERDDMPDTVSHETVSAILRGEWLSRWVKVECVVRQLATTAVHRPDPASEIRRVHAMWLAAYDAQRGRDHVEHLTSLTGMTGMLSAEGSAGAGLPLRNPGFTGRRELLDRVAAELESTPRRPVVLHGPGGMGKTQLAVEYAHRHRGDYDRIWWIPAEQSDVAPAEIAHIADQLEIQQSRSVQQTVRNVLNRLESGAVGRWLMIYDNAGSVPEIGALLPKSGGDVLITTTDTRSWRGYGRLVEVGVFQRPESIELLRSRDRRISFSDAERLAEFLGDMPLALEQVAAMQSHTRTPAGEYLRLLESRAVAVLSQGGPAGYSETVARAFGLAYDRLRQESLGAAQLLDMLSCLAAEPVPLALLQRAGGVAIPDPLGRILDDPTELEAVVWRLGRYGLVRVGEDAKRLEVHRLVQFIVRDALSAEDLRLARASAHRLLSSANPGDPADQVTWDMHSQIRRHVRVSGLVDNADPEARGTVLDQIRYLTLYGEPSESVRLAEEALAAWEADGAPWTEEVYQCRRRLLQALDMTGNYAAATKVADDLWNRIRCDESFGPDHDLVIGIAVQVARHRRYLGNYAESLEMEQNRLRTLRRLSETPARIIGGQSNEAVSLRLMGDFARALKIDRYVAKERSRLFGPVNFWTMLSDSNVARDLYGLGRYQEALEIMERVLPLIKRELGARHDHALIGARTLAIAARKAGDLDRALAESRENYLNCQGTYQSDHENTLASVMTYANTLCATGQFASAWDLATMAIHRYRRSFGDRNPLSLAASVNFGIILRAQGEGRKARQIDRLTVEALRQTVGEEHPYTLAASMGLANDLAMVHEEESAAGLLAGTWKLMCKVRGENHPETVTCAVNYGLLDGRGGEIPGLQECLTTLEELLGEGHPHVSALRQGQRGECDVEPPPT</sequence>
<organism evidence="3 4">
    <name type="scientific">Catenuloplanes nepalensis</name>
    <dbReference type="NCBI Taxonomy" id="587533"/>
    <lineage>
        <taxon>Bacteria</taxon>
        <taxon>Bacillati</taxon>
        <taxon>Actinomycetota</taxon>
        <taxon>Actinomycetes</taxon>
        <taxon>Micromonosporales</taxon>
        <taxon>Micromonosporaceae</taxon>
        <taxon>Catenuloplanes</taxon>
    </lineage>
</organism>
<dbReference type="Proteomes" id="UP001240984">
    <property type="component" value="Unassembled WGS sequence"/>
</dbReference>
<dbReference type="Pfam" id="PF13374">
    <property type="entry name" value="TPR_10"/>
    <property type="match status" value="1"/>
</dbReference>
<comment type="caution">
    <text evidence="3">The sequence shown here is derived from an EMBL/GenBank/DDBJ whole genome shotgun (WGS) entry which is preliminary data.</text>
</comment>
<feature type="domain" description="NB-ARC" evidence="1">
    <location>
        <begin position="148"/>
        <end position="271"/>
    </location>
</feature>
<dbReference type="Pfam" id="PF25000">
    <property type="entry name" value="DUF7779"/>
    <property type="match status" value="1"/>
</dbReference>
<dbReference type="SUPFAM" id="SSF52540">
    <property type="entry name" value="P-loop containing nucleoside triphosphate hydrolases"/>
    <property type="match status" value="1"/>
</dbReference>
<accession>A0ABT9N0W9</accession>
<dbReference type="Gene3D" id="3.40.50.300">
    <property type="entry name" value="P-loop containing nucleotide triphosphate hydrolases"/>
    <property type="match status" value="1"/>
</dbReference>
<dbReference type="NCBIfam" id="NF040586">
    <property type="entry name" value="FxSxx_TPR"/>
    <property type="match status" value="1"/>
</dbReference>
<dbReference type="SUPFAM" id="SSF48452">
    <property type="entry name" value="TPR-like"/>
    <property type="match status" value="2"/>
</dbReference>
<protein>
    <submittedName>
        <fullName evidence="3">Tetratricopeptide (TPR) repeat protein</fullName>
    </submittedName>
</protein>
<evidence type="ECO:0000313" key="3">
    <source>
        <dbReference type="EMBL" id="MDP9797348.1"/>
    </source>
</evidence>
<dbReference type="InterPro" id="IPR027417">
    <property type="entry name" value="P-loop_NTPase"/>
</dbReference>
<dbReference type="InterPro" id="IPR002182">
    <property type="entry name" value="NB-ARC"/>
</dbReference>
<reference evidence="3 4" key="1">
    <citation type="submission" date="2023-07" db="EMBL/GenBank/DDBJ databases">
        <title>Sequencing the genomes of 1000 actinobacteria strains.</title>
        <authorList>
            <person name="Klenk H.-P."/>
        </authorList>
    </citation>
    <scope>NUCLEOTIDE SEQUENCE [LARGE SCALE GENOMIC DNA]</scope>
    <source>
        <strain evidence="3 4">DSM 44710</strain>
    </source>
</reference>
<dbReference type="PANTHER" id="PTHR46082">
    <property type="entry name" value="ATP/GTP-BINDING PROTEIN-RELATED"/>
    <property type="match status" value="1"/>
</dbReference>
<dbReference type="Pfam" id="PF13424">
    <property type="entry name" value="TPR_12"/>
    <property type="match status" value="1"/>
</dbReference>
<dbReference type="PANTHER" id="PTHR46082:SF6">
    <property type="entry name" value="AAA+ ATPASE DOMAIN-CONTAINING PROTEIN-RELATED"/>
    <property type="match status" value="1"/>
</dbReference>
<proteinExistence type="predicted"/>
<dbReference type="InterPro" id="IPR053137">
    <property type="entry name" value="NLR-like"/>
</dbReference>
<dbReference type="InterPro" id="IPR056681">
    <property type="entry name" value="DUF7779"/>
</dbReference>
<dbReference type="Gene3D" id="1.25.40.10">
    <property type="entry name" value="Tetratricopeptide repeat domain"/>
    <property type="match status" value="2"/>
</dbReference>
<dbReference type="RefSeq" id="WP_306834613.1">
    <property type="nucleotide sequence ID" value="NZ_JAUSRA010000001.1"/>
</dbReference>
<feature type="domain" description="DUF7779" evidence="2">
    <location>
        <begin position="376"/>
        <end position="463"/>
    </location>
</feature>
<keyword evidence="4" id="KW-1185">Reference proteome</keyword>
<evidence type="ECO:0000259" key="1">
    <source>
        <dbReference type="Pfam" id="PF00931"/>
    </source>
</evidence>
<name>A0ABT9N0W9_9ACTN</name>